<evidence type="ECO:0000313" key="2">
    <source>
        <dbReference type="EMBL" id="GFC77821.1"/>
    </source>
</evidence>
<accession>A0A699R4D9</accession>
<feature type="compositionally biased region" description="Polar residues" evidence="1">
    <location>
        <begin position="8"/>
        <end position="31"/>
    </location>
</feature>
<organism evidence="2">
    <name type="scientific">Tanacetum cinerariifolium</name>
    <name type="common">Dalmatian daisy</name>
    <name type="synonym">Chrysanthemum cinerariifolium</name>
    <dbReference type="NCBI Taxonomy" id="118510"/>
    <lineage>
        <taxon>Eukaryota</taxon>
        <taxon>Viridiplantae</taxon>
        <taxon>Streptophyta</taxon>
        <taxon>Embryophyta</taxon>
        <taxon>Tracheophyta</taxon>
        <taxon>Spermatophyta</taxon>
        <taxon>Magnoliopsida</taxon>
        <taxon>eudicotyledons</taxon>
        <taxon>Gunneridae</taxon>
        <taxon>Pentapetalae</taxon>
        <taxon>asterids</taxon>
        <taxon>campanulids</taxon>
        <taxon>Asterales</taxon>
        <taxon>Asteraceae</taxon>
        <taxon>Asteroideae</taxon>
        <taxon>Anthemideae</taxon>
        <taxon>Anthemidinae</taxon>
        <taxon>Tanacetum</taxon>
    </lineage>
</organism>
<dbReference type="AlphaFoldDB" id="A0A699R4D9"/>
<evidence type="ECO:0000256" key="1">
    <source>
        <dbReference type="SAM" id="MobiDB-lite"/>
    </source>
</evidence>
<name>A0A699R4D9_TANCI</name>
<reference evidence="2" key="1">
    <citation type="journal article" date="2019" name="Sci. Rep.">
        <title>Draft genome of Tanacetum cinerariifolium, the natural source of mosquito coil.</title>
        <authorList>
            <person name="Yamashiro T."/>
            <person name="Shiraishi A."/>
            <person name="Satake H."/>
            <person name="Nakayama K."/>
        </authorList>
    </citation>
    <scope>NUCLEOTIDE SEQUENCE</scope>
</reference>
<proteinExistence type="predicted"/>
<gene>
    <name evidence="2" type="ORF">Tci_849791</name>
</gene>
<feature type="non-terminal residue" evidence="2">
    <location>
        <position position="1"/>
    </location>
</feature>
<sequence>ERPVPPTQAEQAPVNSAGTPSSTTIDQDVPTPNHTIALVDNNPFINVFALEPQSEASSSGDISSTESPYMDVKMSFLNGELKDEVYVSQSEGFVDPDYPTHVYRLKKA</sequence>
<protein>
    <submittedName>
        <fullName evidence="2">Putative Gag-Pol polyprotein</fullName>
    </submittedName>
</protein>
<dbReference type="EMBL" id="BKCJ011062749">
    <property type="protein sequence ID" value="GFC77821.1"/>
    <property type="molecule type" value="Genomic_DNA"/>
</dbReference>
<comment type="caution">
    <text evidence="2">The sequence shown here is derived from an EMBL/GenBank/DDBJ whole genome shotgun (WGS) entry which is preliminary data.</text>
</comment>
<feature type="non-terminal residue" evidence="2">
    <location>
        <position position="108"/>
    </location>
</feature>
<feature type="region of interest" description="Disordered" evidence="1">
    <location>
        <begin position="1"/>
        <end position="31"/>
    </location>
</feature>